<evidence type="ECO:0000256" key="1">
    <source>
        <dbReference type="ARBA" id="ARBA00004571"/>
    </source>
</evidence>
<dbReference type="Gene3D" id="2.40.170.20">
    <property type="entry name" value="TonB-dependent receptor, beta-barrel domain"/>
    <property type="match status" value="1"/>
</dbReference>
<evidence type="ECO:0000256" key="9">
    <source>
        <dbReference type="ARBA" id="ARBA00023237"/>
    </source>
</evidence>
<evidence type="ECO:0000259" key="12">
    <source>
        <dbReference type="SMART" id="SM00965"/>
    </source>
</evidence>
<keyword evidence="5 10" id="KW-0812">Transmembrane</keyword>
<dbReference type="PANTHER" id="PTHR47234">
    <property type="match status" value="1"/>
</dbReference>
<accession>A0A919BEJ8</accession>
<keyword evidence="14" id="KW-1185">Reference proteome</keyword>
<dbReference type="Gene3D" id="3.55.50.30">
    <property type="match status" value="1"/>
</dbReference>
<comment type="similarity">
    <text evidence="10 11">Belongs to the TonB-dependent receptor family.</text>
</comment>
<dbReference type="RefSeq" id="WP_229854552.1">
    <property type="nucleotide sequence ID" value="NZ_BNCK01000002.1"/>
</dbReference>
<evidence type="ECO:0000256" key="4">
    <source>
        <dbReference type="ARBA" id="ARBA00022496"/>
    </source>
</evidence>
<evidence type="ECO:0000256" key="2">
    <source>
        <dbReference type="ARBA" id="ARBA00022448"/>
    </source>
</evidence>
<dbReference type="SUPFAM" id="SSF56935">
    <property type="entry name" value="Porins"/>
    <property type="match status" value="1"/>
</dbReference>
<comment type="subcellular location">
    <subcellularLocation>
        <location evidence="1 10">Cell outer membrane</location>
        <topology evidence="1 10">Multi-pass membrane protein</topology>
    </subcellularLocation>
</comment>
<dbReference type="InterPro" id="IPR039426">
    <property type="entry name" value="TonB-dep_rcpt-like"/>
</dbReference>
<dbReference type="InterPro" id="IPR036942">
    <property type="entry name" value="Beta-barrel_TonB_sf"/>
</dbReference>
<dbReference type="Gene3D" id="2.170.130.10">
    <property type="entry name" value="TonB-dependent receptor, plug domain"/>
    <property type="match status" value="1"/>
</dbReference>
<evidence type="ECO:0000256" key="3">
    <source>
        <dbReference type="ARBA" id="ARBA00022452"/>
    </source>
</evidence>
<gene>
    <name evidence="13" type="primary">bfeA</name>
    <name evidence="13" type="ORF">GCM10017161_11170</name>
</gene>
<keyword evidence="3 10" id="KW-1134">Transmembrane beta strand</keyword>
<evidence type="ECO:0000256" key="11">
    <source>
        <dbReference type="RuleBase" id="RU003357"/>
    </source>
</evidence>
<dbReference type="InterPro" id="IPR000531">
    <property type="entry name" value="Beta-barrel_TonB"/>
</dbReference>
<dbReference type="SMART" id="SM00965">
    <property type="entry name" value="STN"/>
    <property type="match status" value="1"/>
</dbReference>
<keyword evidence="4" id="KW-0410">Iron transport</keyword>
<organism evidence="13 14">
    <name type="scientific">Thalassotalea marina</name>
    <dbReference type="NCBI Taxonomy" id="1673741"/>
    <lineage>
        <taxon>Bacteria</taxon>
        <taxon>Pseudomonadati</taxon>
        <taxon>Pseudomonadota</taxon>
        <taxon>Gammaproteobacteria</taxon>
        <taxon>Alteromonadales</taxon>
        <taxon>Colwelliaceae</taxon>
        <taxon>Thalassotalea</taxon>
    </lineage>
</organism>
<comment type="caution">
    <text evidence="13">The sequence shown here is derived from an EMBL/GenBank/DDBJ whole genome shotgun (WGS) entry which is preliminary data.</text>
</comment>
<evidence type="ECO:0000256" key="5">
    <source>
        <dbReference type="ARBA" id="ARBA00022692"/>
    </source>
</evidence>
<evidence type="ECO:0000256" key="8">
    <source>
        <dbReference type="ARBA" id="ARBA00023136"/>
    </source>
</evidence>
<proteinExistence type="inferred from homology"/>
<dbReference type="AlphaFoldDB" id="A0A919BEJ8"/>
<dbReference type="EMBL" id="BNCK01000002">
    <property type="protein sequence ID" value="GHF85380.1"/>
    <property type="molecule type" value="Genomic_DNA"/>
</dbReference>
<evidence type="ECO:0000313" key="13">
    <source>
        <dbReference type="EMBL" id="GHF85380.1"/>
    </source>
</evidence>
<dbReference type="Proteomes" id="UP000623842">
    <property type="component" value="Unassembled WGS sequence"/>
</dbReference>
<evidence type="ECO:0000256" key="10">
    <source>
        <dbReference type="PROSITE-ProRule" id="PRU01360"/>
    </source>
</evidence>
<name>A0A919BEJ8_9GAMM</name>
<reference evidence="13" key="2">
    <citation type="submission" date="2020-09" db="EMBL/GenBank/DDBJ databases">
        <authorList>
            <person name="Sun Q."/>
            <person name="Kim S."/>
        </authorList>
    </citation>
    <scope>NUCLEOTIDE SEQUENCE</scope>
    <source>
        <strain evidence="13">KCTC 42731</strain>
    </source>
</reference>
<dbReference type="Pfam" id="PF00593">
    <property type="entry name" value="TonB_dep_Rec_b-barrel"/>
    <property type="match status" value="1"/>
</dbReference>
<keyword evidence="7 11" id="KW-0798">TonB box</keyword>
<evidence type="ECO:0000256" key="7">
    <source>
        <dbReference type="ARBA" id="ARBA00023077"/>
    </source>
</evidence>
<dbReference type="Pfam" id="PF07660">
    <property type="entry name" value="STN"/>
    <property type="match status" value="1"/>
</dbReference>
<sequence length="928" mass="102655">MFWLCSDAVAEKLIQFDIPQQSADTALQLFGQQSKKTIIYSHALAKGKQTNSLQGYYSDEQALHILLRKTGLVATTQANGAIVVALTSRDALPLKHDPNSDKELISDTLEAASMSMEKISVFGQPYRTRSAVDFSVPIDIITSEQLQATGQKDLGRMLQMLAPSFNYPSSAISDGTDVLKPATLRGLGPDQILVLINGKRRHQASLVHINTSVGRGTAGVDFNAISINAIDKIEILRDGAAARFGSDAIAGVINIVLKAGVTPNKLAIDYGEFSQSDGEKRGVHGELSFPLFNGGFFNLALSYQTQEKTNRAGLQASCQFENCKKLKNGHWLSTTTKEHLAQRDVFQIGNPEFNQFISSYNAAIPMGKNKLYSFAMYSNRKNESAAFFRHYNNEESNPMLSDGQRLSLTGYLPLIQSDISDVSYTLGLKKHLATNTNIDLSYSFGKNTIDYHAKNSFNPSYAVYQDKILAKTPESIRLNTPASVKAYDLSLSLQTINLDLMHYANWAHISAGVELRQDTYQISPGERYSYYDFKTNIGDLSGNTIGGVQGFPGISPNQQVNQRRDVLSVYADLNTDVTQQLHFSSAIRFDSYSDFGNTSNLKLAALWQATDKINIRSSVSTGFRAPAMPQLYFNNISSQFIVNNDNELIAEHVGTFRNDSQLAKNIGINPLTEEKSLNFSLGASLSLAENLSLTIDLYRIEIDDRIVISNKLCADDSVQLSLALAQENIEKAQFFLNGADTITQGIDLISQWQHPLRGGQLSVTFAANYTDTEVKRLIAPQSEALSPLTVEQIFAKQDISIIEEWQPESRISVTSQYDIGPWSFNFALNHFGQYTITDGQQQTFSPEILTDLRLNYTFNKQLTAYIGSNNVFNVNPDRNQVGNSHGGTIVDQDGEVIVSSPGVFKYSRRSAPFGFNGRYAYMGMSYTF</sequence>
<dbReference type="Pfam" id="PF07715">
    <property type="entry name" value="Plug"/>
    <property type="match status" value="1"/>
</dbReference>
<dbReference type="PROSITE" id="PS52016">
    <property type="entry name" value="TONB_DEPENDENT_REC_3"/>
    <property type="match status" value="1"/>
</dbReference>
<keyword evidence="6" id="KW-0408">Iron</keyword>
<dbReference type="GO" id="GO:0009279">
    <property type="term" value="C:cell outer membrane"/>
    <property type="evidence" value="ECO:0007669"/>
    <property type="project" value="UniProtKB-SubCell"/>
</dbReference>
<dbReference type="GO" id="GO:0006826">
    <property type="term" value="P:iron ion transport"/>
    <property type="evidence" value="ECO:0007669"/>
    <property type="project" value="UniProtKB-KW"/>
</dbReference>
<dbReference type="InterPro" id="IPR011662">
    <property type="entry name" value="Secretin/TonB_short_N"/>
</dbReference>
<protein>
    <submittedName>
        <fullName evidence="13">Ligand-gated channel</fullName>
    </submittedName>
</protein>
<keyword evidence="9 10" id="KW-0998">Cell outer membrane</keyword>
<feature type="domain" description="Secretin/TonB short N-terminal" evidence="12">
    <location>
        <begin position="36"/>
        <end position="87"/>
    </location>
</feature>
<keyword evidence="4" id="KW-0406">Ion transport</keyword>
<evidence type="ECO:0000313" key="14">
    <source>
        <dbReference type="Proteomes" id="UP000623842"/>
    </source>
</evidence>
<dbReference type="PANTHER" id="PTHR47234:SF3">
    <property type="entry name" value="SECRETIN_TONB SHORT N-TERMINAL DOMAIN-CONTAINING PROTEIN"/>
    <property type="match status" value="1"/>
</dbReference>
<keyword evidence="8 10" id="KW-0472">Membrane</keyword>
<reference evidence="13" key="1">
    <citation type="journal article" date="2014" name="Int. J. Syst. Evol. Microbiol.">
        <title>Complete genome sequence of Corynebacterium casei LMG S-19264T (=DSM 44701T), isolated from a smear-ripened cheese.</title>
        <authorList>
            <consortium name="US DOE Joint Genome Institute (JGI-PGF)"/>
            <person name="Walter F."/>
            <person name="Albersmeier A."/>
            <person name="Kalinowski J."/>
            <person name="Ruckert C."/>
        </authorList>
    </citation>
    <scope>NUCLEOTIDE SEQUENCE</scope>
    <source>
        <strain evidence="13">KCTC 42731</strain>
    </source>
</reference>
<keyword evidence="2 10" id="KW-0813">Transport</keyword>
<dbReference type="InterPro" id="IPR012910">
    <property type="entry name" value="Plug_dom"/>
</dbReference>
<dbReference type="InterPro" id="IPR037066">
    <property type="entry name" value="Plug_dom_sf"/>
</dbReference>
<evidence type="ECO:0000256" key="6">
    <source>
        <dbReference type="ARBA" id="ARBA00023004"/>
    </source>
</evidence>